<organism evidence="2 3">
    <name type="scientific">Legionella spiritensis</name>
    <dbReference type="NCBI Taxonomy" id="452"/>
    <lineage>
        <taxon>Bacteria</taxon>
        <taxon>Pseudomonadati</taxon>
        <taxon>Pseudomonadota</taxon>
        <taxon>Gammaproteobacteria</taxon>
        <taxon>Legionellales</taxon>
        <taxon>Legionellaceae</taxon>
        <taxon>Legionella</taxon>
    </lineage>
</organism>
<dbReference type="Proteomes" id="UP000054877">
    <property type="component" value="Unassembled WGS sequence"/>
</dbReference>
<dbReference type="InterPro" id="IPR027417">
    <property type="entry name" value="P-loop_NTPase"/>
</dbReference>
<dbReference type="STRING" id="452.Lspi_0663"/>
<name>A0A0W0Z8A2_LEGSP</name>
<protein>
    <recommendedName>
        <fullName evidence="4">DUF2326 domain-containing protein</fullName>
    </recommendedName>
</protein>
<dbReference type="OrthoDB" id="5140926at2"/>
<keyword evidence="1" id="KW-0175">Coiled coil</keyword>
<accession>A0A0W0Z8A2</accession>
<keyword evidence="3" id="KW-1185">Reference proteome</keyword>
<dbReference type="Gene3D" id="3.40.50.300">
    <property type="entry name" value="P-loop containing nucleotide triphosphate hydrolases"/>
    <property type="match status" value="1"/>
</dbReference>
<feature type="coiled-coil region" evidence="1">
    <location>
        <begin position="196"/>
        <end position="281"/>
    </location>
</feature>
<gene>
    <name evidence="2" type="ORF">Lspi_0663</name>
</gene>
<evidence type="ECO:0000256" key="1">
    <source>
        <dbReference type="SAM" id="Coils"/>
    </source>
</evidence>
<dbReference type="EMBL" id="LNYX01000007">
    <property type="protein sequence ID" value="KTD65346.1"/>
    <property type="molecule type" value="Genomic_DNA"/>
</dbReference>
<reference evidence="2 3" key="1">
    <citation type="submission" date="2015-11" db="EMBL/GenBank/DDBJ databases">
        <title>Genomic analysis of 38 Legionella species identifies large and diverse effector repertoires.</title>
        <authorList>
            <person name="Burstein D."/>
            <person name="Amaro F."/>
            <person name="Zusman T."/>
            <person name="Lifshitz Z."/>
            <person name="Cohen O."/>
            <person name="Gilbert J.A."/>
            <person name="Pupko T."/>
            <person name="Shuman H.A."/>
            <person name="Segal G."/>
        </authorList>
    </citation>
    <scope>NUCLEOTIDE SEQUENCE [LARGE SCALE GENOMIC DNA]</scope>
    <source>
        <strain evidence="2 3">Mt.St.Helens-9</strain>
    </source>
</reference>
<evidence type="ECO:0000313" key="3">
    <source>
        <dbReference type="Proteomes" id="UP000054877"/>
    </source>
</evidence>
<dbReference type="AlphaFoldDB" id="A0A0W0Z8A2"/>
<evidence type="ECO:0008006" key="4">
    <source>
        <dbReference type="Google" id="ProtNLM"/>
    </source>
</evidence>
<dbReference type="SUPFAM" id="SSF52540">
    <property type="entry name" value="P-loop containing nucleoside triphosphate hydrolases"/>
    <property type="match status" value="1"/>
</dbReference>
<sequence length="561" mass="65798">MYLNKLMVRDKYKIIRDISFKQGLNLVIDETSSVTQDSGNNVGKTTFLRTIDYCLGGKKDILYKEKEFKRENKIIYDFLHDNEVQFELSVKSKTGIIHTIIRPINGNPCIDNMELTSEGKFQECLFQLIFNSENNKPSFRQLMKKFIRIENDQLTNSLYFLHKATPHTDYEAVFLFLFGFRDTDLLLEKKKLVKKIKEINKKISDSEYTIDDLEQQTHLLKKEIDTLNHQKKNFAFSEEVNDELYSLKKLQSSISELKETIAKLNIKYELSRESINQLRKSKTNIDIKYLEKIYKQAKLDVSNIQTKFNEVLIFHNKMIDNKISYIEGTLDKILSELEQQKRILNQVLDEERILLKIMAKKGALDEYDKINSKLNHKFQLYGNKETLISILSKLRNHIHETESNLDIVNEKILKYKIVFQDNLKSFNEFFAEYSEKLYGNQYYLKLKNNTGKKNENILLDIGNMEENIGTGKKMAQISALDLAYLKYAEVSPYQLPNFVLHDQLETIFENQLETLFELANSIKGQYVVAVLSDKIRKLSTNLINENCILKLSQSDKFFRIP</sequence>
<evidence type="ECO:0000313" key="2">
    <source>
        <dbReference type="EMBL" id="KTD65346.1"/>
    </source>
</evidence>
<dbReference type="RefSeq" id="WP_058482613.1">
    <property type="nucleotide sequence ID" value="NZ_CAAAII010000002.1"/>
</dbReference>
<dbReference type="PATRIC" id="fig|452.5.peg.727"/>
<comment type="caution">
    <text evidence="2">The sequence shown here is derived from an EMBL/GenBank/DDBJ whole genome shotgun (WGS) entry which is preliminary data.</text>
</comment>
<proteinExistence type="predicted"/>